<gene>
    <name evidence="7" type="ORF">NCGR_LOCUS24414</name>
</gene>
<organism evidence="7 8">
    <name type="scientific">Miscanthus lutarioriparius</name>
    <dbReference type="NCBI Taxonomy" id="422564"/>
    <lineage>
        <taxon>Eukaryota</taxon>
        <taxon>Viridiplantae</taxon>
        <taxon>Streptophyta</taxon>
        <taxon>Embryophyta</taxon>
        <taxon>Tracheophyta</taxon>
        <taxon>Spermatophyta</taxon>
        <taxon>Magnoliopsida</taxon>
        <taxon>Liliopsida</taxon>
        <taxon>Poales</taxon>
        <taxon>Poaceae</taxon>
        <taxon>PACMAD clade</taxon>
        <taxon>Panicoideae</taxon>
        <taxon>Andropogonodae</taxon>
        <taxon>Andropogoneae</taxon>
        <taxon>Saccharinae</taxon>
        <taxon>Miscanthus</taxon>
    </lineage>
</organism>
<dbReference type="Pfam" id="PF02485">
    <property type="entry name" value="Branch"/>
    <property type="match status" value="1"/>
</dbReference>
<keyword evidence="8" id="KW-1185">Reference proteome</keyword>
<dbReference type="PANTHER" id="PTHR45719:SF13">
    <property type="entry name" value="OS01G0772500 PROTEIN"/>
    <property type="match status" value="1"/>
</dbReference>
<protein>
    <submittedName>
        <fullName evidence="7">Uncharacterized protein</fullName>
    </submittedName>
</protein>
<evidence type="ECO:0000313" key="8">
    <source>
        <dbReference type="Proteomes" id="UP000604825"/>
    </source>
</evidence>
<keyword evidence="6" id="KW-0812">Transmembrane</keyword>
<comment type="caution">
    <text evidence="7">The sequence shown here is derived from an EMBL/GenBank/DDBJ whole genome shotgun (WGS) entry which is preliminary data.</text>
</comment>
<evidence type="ECO:0000256" key="4">
    <source>
        <dbReference type="ARBA" id="ARBA00023136"/>
    </source>
</evidence>
<evidence type="ECO:0000313" key="7">
    <source>
        <dbReference type="EMBL" id="CAD6236555.1"/>
    </source>
</evidence>
<dbReference type="PANTHER" id="PTHR45719">
    <property type="entry name" value="GLYCOSYLTRANSFERASE"/>
    <property type="match status" value="1"/>
</dbReference>
<proteinExistence type="predicted"/>
<keyword evidence="4 6" id="KW-0472">Membrane</keyword>
<evidence type="ECO:0000256" key="2">
    <source>
        <dbReference type="ARBA" id="ARBA00022676"/>
    </source>
</evidence>
<sequence>MGHSSWLTTCSPWSAFATLAAVMTSVLMLSYVSSSFLGHQQAAYEYDGPHSPDAGPSAAATATAVYHPRNRYLLHLDAGAGAYERARLASYVRSEQVFLEYGNVHVVGKGDALDGRGPSAVAAVLHGAAVLLRIGAEWDWLVTLDATDYPLVTQDYLLYAFSAVPRDLNFIDHRTDSENHHVVVLDQNLLQSTNAEISFSSGHQEEPDAFELFRGSPWPILSRAFTEHCVAAPDNLPRTLLMYFSNTLEAKEFYFQTVMPNSPRFRNSTVNHSFRVDVPPPQDADQKARYDALVSSGAAFAGRFGYDEALLQRIDEEVLRRPLDGITPGEWCAAVGSGEDGAGECSVGGNIDAVR</sequence>
<dbReference type="InterPro" id="IPR003406">
    <property type="entry name" value="Glyco_trans_14"/>
</dbReference>
<dbReference type="InterPro" id="IPR044610">
    <property type="entry name" value="GLCAT14A/B/C"/>
</dbReference>
<reference evidence="7" key="1">
    <citation type="submission" date="2020-10" db="EMBL/GenBank/DDBJ databases">
        <authorList>
            <person name="Han B."/>
            <person name="Lu T."/>
            <person name="Zhao Q."/>
            <person name="Huang X."/>
            <person name="Zhao Y."/>
        </authorList>
    </citation>
    <scope>NUCLEOTIDE SEQUENCE</scope>
</reference>
<evidence type="ECO:0000256" key="6">
    <source>
        <dbReference type="SAM" id="Phobius"/>
    </source>
</evidence>
<keyword evidence="2" id="KW-0328">Glycosyltransferase</keyword>
<comment type="subcellular location">
    <subcellularLocation>
        <location evidence="1">Membrane</location>
        <topology evidence="1">Single-pass type II membrane protein</topology>
    </subcellularLocation>
</comment>
<name>A0A811P364_9POAL</name>
<keyword evidence="3" id="KW-0808">Transferase</keyword>
<evidence type="ECO:0000256" key="5">
    <source>
        <dbReference type="ARBA" id="ARBA00023180"/>
    </source>
</evidence>
<dbReference type="EMBL" id="CAJGYO010000006">
    <property type="protein sequence ID" value="CAD6236555.1"/>
    <property type="molecule type" value="Genomic_DNA"/>
</dbReference>
<keyword evidence="5" id="KW-0325">Glycoprotein</keyword>
<dbReference type="OrthoDB" id="2019572at2759"/>
<dbReference type="Proteomes" id="UP000604825">
    <property type="component" value="Unassembled WGS sequence"/>
</dbReference>
<feature type="transmembrane region" description="Helical" evidence="6">
    <location>
        <begin position="12"/>
        <end position="32"/>
    </location>
</feature>
<dbReference type="GO" id="GO:0016020">
    <property type="term" value="C:membrane"/>
    <property type="evidence" value="ECO:0007669"/>
    <property type="project" value="UniProtKB-SubCell"/>
</dbReference>
<evidence type="ECO:0000256" key="1">
    <source>
        <dbReference type="ARBA" id="ARBA00004606"/>
    </source>
</evidence>
<evidence type="ECO:0000256" key="3">
    <source>
        <dbReference type="ARBA" id="ARBA00022679"/>
    </source>
</evidence>
<keyword evidence="6" id="KW-1133">Transmembrane helix</keyword>
<dbReference type="AlphaFoldDB" id="A0A811P364"/>
<accession>A0A811P364</accession>
<dbReference type="GO" id="GO:0015020">
    <property type="term" value="F:glucuronosyltransferase activity"/>
    <property type="evidence" value="ECO:0007669"/>
    <property type="project" value="InterPro"/>
</dbReference>